<dbReference type="AlphaFoldDB" id="A0A0L0G494"/>
<feature type="region of interest" description="Disordered" evidence="1">
    <location>
        <begin position="1"/>
        <end position="67"/>
    </location>
</feature>
<evidence type="ECO:0000256" key="1">
    <source>
        <dbReference type="SAM" id="MobiDB-lite"/>
    </source>
</evidence>
<dbReference type="RefSeq" id="XP_014157824.1">
    <property type="nucleotide sequence ID" value="XM_014302349.1"/>
</dbReference>
<evidence type="ECO:0000313" key="2">
    <source>
        <dbReference type="EMBL" id="KNC83922.1"/>
    </source>
</evidence>
<dbReference type="GeneID" id="25904341"/>
<organism evidence="2 3">
    <name type="scientific">Sphaeroforma arctica JP610</name>
    <dbReference type="NCBI Taxonomy" id="667725"/>
    <lineage>
        <taxon>Eukaryota</taxon>
        <taxon>Ichthyosporea</taxon>
        <taxon>Ichthyophonida</taxon>
        <taxon>Sphaeroforma</taxon>
    </lineage>
</organism>
<evidence type="ECO:0000313" key="3">
    <source>
        <dbReference type="Proteomes" id="UP000054560"/>
    </source>
</evidence>
<name>A0A0L0G494_9EUKA</name>
<keyword evidence="3" id="KW-1185">Reference proteome</keyword>
<gene>
    <name evidence="2" type="ORF">SARC_03837</name>
</gene>
<sequence length="67" mass="7428">MYTHAQRESTRNTPRGEARAQAHRHTQSHTHTQPRLPQRHLHGSLGPSTAEYAGGHYDSASADDELG</sequence>
<feature type="compositionally biased region" description="Basic and acidic residues" evidence="1">
    <location>
        <begin position="1"/>
        <end position="20"/>
    </location>
</feature>
<feature type="non-terminal residue" evidence="2">
    <location>
        <position position="67"/>
    </location>
</feature>
<dbReference type="EMBL" id="KQ241800">
    <property type="protein sequence ID" value="KNC83922.1"/>
    <property type="molecule type" value="Genomic_DNA"/>
</dbReference>
<dbReference type="Proteomes" id="UP000054560">
    <property type="component" value="Unassembled WGS sequence"/>
</dbReference>
<protein>
    <submittedName>
        <fullName evidence="2">Uncharacterized protein</fullName>
    </submittedName>
</protein>
<proteinExistence type="predicted"/>
<accession>A0A0L0G494</accession>
<reference evidence="2 3" key="1">
    <citation type="submission" date="2011-02" db="EMBL/GenBank/DDBJ databases">
        <title>The Genome Sequence of Sphaeroforma arctica JP610.</title>
        <authorList>
            <consortium name="The Broad Institute Genome Sequencing Platform"/>
            <person name="Russ C."/>
            <person name="Cuomo C."/>
            <person name="Young S.K."/>
            <person name="Zeng Q."/>
            <person name="Gargeya S."/>
            <person name="Alvarado L."/>
            <person name="Berlin A."/>
            <person name="Chapman S.B."/>
            <person name="Chen Z."/>
            <person name="Freedman E."/>
            <person name="Gellesch M."/>
            <person name="Goldberg J."/>
            <person name="Griggs A."/>
            <person name="Gujja S."/>
            <person name="Heilman E."/>
            <person name="Heiman D."/>
            <person name="Howarth C."/>
            <person name="Mehta T."/>
            <person name="Neiman D."/>
            <person name="Pearson M."/>
            <person name="Roberts A."/>
            <person name="Saif S."/>
            <person name="Shea T."/>
            <person name="Shenoy N."/>
            <person name="Sisk P."/>
            <person name="Stolte C."/>
            <person name="Sykes S."/>
            <person name="White J."/>
            <person name="Yandava C."/>
            <person name="Burger G."/>
            <person name="Gray M.W."/>
            <person name="Holland P.W.H."/>
            <person name="King N."/>
            <person name="Lang F.B.F."/>
            <person name="Roger A.J."/>
            <person name="Ruiz-Trillo I."/>
            <person name="Haas B."/>
            <person name="Nusbaum C."/>
            <person name="Birren B."/>
        </authorList>
    </citation>
    <scope>NUCLEOTIDE SEQUENCE [LARGE SCALE GENOMIC DNA]</scope>
    <source>
        <strain evidence="2 3">JP610</strain>
    </source>
</reference>